<protein>
    <recommendedName>
        <fullName evidence="3 9">Gluconokinase</fullName>
        <ecNumber evidence="3 9">2.7.1.12</ecNumber>
    </recommendedName>
</protein>
<comment type="catalytic activity">
    <reaction evidence="8 9">
        <text>D-gluconate + ATP = 6-phospho-D-gluconate + ADP + H(+)</text>
        <dbReference type="Rhea" id="RHEA:19433"/>
        <dbReference type="ChEBI" id="CHEBI:15378"/>
        <dbReference type="ChEBI" id="CHEBI:18391"/>
        <dbReference type="ChEBI" id="CHEBI:30616"/>
        <dbReference type="ChEBI" id="CHEBI:58759"/>
        <dbReference type="ChEBI" id="CHEBI:456216"/>
        <dbReference type="EC" id="2.7.1.12"/>
    </reaction>
</comment>
<dbReference type="GO" id="GO:0046316">
    <property type="term" value="F:gluconokinase activity"/>
    <property type="evidence" value="ECO:0007669"/>
    <property type="project" value="UniProtKB-EC"/>
</dbReference>
<evidence type="ECO:0000256" key="9">
    <source>
        <dbReference type="RuleBase" id="RU363066"/>
    </source>
</evidence>
<dbReference type="Gene3D" id="3.40.50.300">
    <property type="entry name" value="P-loop containing nucleotide triphosphate hydrolases"/>
    <property type="match status" value="1"/>
</dbReference>
<dbReference type="Proteomes" id="UP001362899">
    <property type="component" value="Unassembled WGS sequence"/>
</dbReference>
<reference evidence="10 11" key="1">
    <citation type="journal article" date="2023" name="Elife">
        <title>Identification of key yeast species and microbe-microbe interactions impacting larval growth of Drosophila in the wild.</title>
        <authorList>
            <person name="Mure A."/>
            <person name="Sugiura Y."/>
            <person name="Maeda R."/>
            <person name="Honda K."/>
            <person name="Sakurai N."/>
            <person name="Takahashi Y."/>
            <person name="Watada M."/>
            <person name="Katoh T."/>
            <person name="Gotoh A."/>
            <person name="Gotoh Y."/>
            <person name="Taniguchi I."/>
            <person name="Nakamura K."/>
            <person name="Hayashi T."/>
            <person name="Katayama T."/>
            <person name="Uemura T."/>
            <person name="Hattori Y."/>
        </authorList>
    </citation>
    <scope>NUCLEOTIDE SEQUENCE [LARGE SCALE GENOMIC DNA]</scope>
    <source>
        <strain evidence="10 11">SB-73</strain>
    </source>
</reference>
<dbReference type="InterPro" id="IPR027417">
    <property type="entry name" value="P-loop_NTPase"/>
</dbReference>
<accession>A0AAV5RMP8</accession>
<gene>
    <name evidence="10" type="ORF">DASB73_028890</name>
</gene>
<comment type="pathway">
    <text evidence="1 9">Carbohydrate acid metabolism; D-gluconate degradation.</text>
</comment>
<evidence type="ECO:0000256" key="1">
    <source>
        <dbReference type="ARBA" id="ARBA00004875"/>
    </source>
</evidence>
<keyword evidence="6 9" id="KW-0418">Kinase</keyword>
<evidence type="ECO:0000256" key="5">
    <source>
        <dbReference type="ARBA" id="ARBA00022741"/>
    </source>
</evidence>
<comment type="similarity">
    <text evidence="2 9">Belongs to the gluconokinase GntK/GntV family.</text>
</comment>
<dbReference type="PANTHER" id="PTHR43442">
    <property type="entry name" value="GLUCONOKINASE-RELATED"/>
    <property type="match status" value="1"/>
</dbReference>
<evidence type="ECO:0000256" key="6">
    <source>
        <dbReference type="ARBA" id="ARBA00022777"/>
    </source>
</evidence>
<dbReference type="GO" id="GO:0005524">
    <property type="term" value="F:ATP binding"/>
    <property type="evidence" value="ECO:0007669"/>
    <property type="project" value="UniProtKB-KW"/>
</dbReference>
<evidence type="ECO:0000256" key="8">
    <source>
        <dbReference type="ARBA" id="ARBA00048090"/>
    </source>
</evidence>
<dbReference type="EMBL" id="BTGC01000008">
    <property type="protein sequence ID" value="GMM51926.1"/>
    <property type="molecule type" value="Genomic_DNA"/>
</dbReference>
<evidence type="ECO:0000256" key="4">
    <source>
        <dbReference type="ARBA" id="ARBA00022679"/>
    </source>
</evidence>
<dbReference type="SUPFAM" id="SSF52540">
    <property type="entry name" value="P-loop containing nucleoside triphosphate hydrolases"/>
    <property type="match status" value="1"/>
</dbReference>
<dbReference type="GO" id="GO:0005737">
    <property type="term" value="C:cytoplasm"/>
    <property type="evidence" value="ECO:0007669"/>
    <property type="project" value="TreeGrafter"/>
</dbReference>
<name>A0AAV5RMP8_STABA</name>
<sequence>MIVVVGGPSGCGKSTVGSSLAEALNAPYVEGDALHPKENIHKMETGHPLTDEDRWGWLAKIAHHSQEEALKSKSGICVVSCSSLKKVYRDRIREEAPEETVCFVFITVDLEELKRRVSHRQHHFMKVDMVNSQIAIMEVPQTNESKCLVYHNNVDIKDCVSKIKKLMK</sequence>
<dbReference type="CDD" id="cd02021">
    <property type="entry name" value="GntK"/>
    <property type="match status" value="1"/>
</dbReference>
<dbReference type="EC" id="2.7.1.12" evidence="3 9"/>
<dbReference type="AlphaFoldDB" id="A0AAV5RMP8"/>
<keyword evidence="7 9" id="KW-0067">ATP-binding</keyword>
<dbReference type="PANTHER" id="PTHR43442:SF3">
    <property type="entry name" value="GLUCONOKINASE-RELATED"/>
    <property type="match status" value="1"/>
</dbReference>
<keyword evidence="11" id="KW-1185">Reference proteome</keyword>
<organism evidence="10 11">
    <name type="scientific">Starmerella bacillaris</name>
    <name type="common">Yeast</name>
    <name type="synonym">Candida zemplinina</name>
    <dbReference type="NCBI Taxonomy" id="1247836"/>
    <lineage>
        <taxon>Eukaryota</taxon>
        <taxon>Fungi</taxon>
        <taxon>Dikarya</taxon>
        <taxon>Ascomycota</taxon>
        <taxon>Saccharomycotina</taxon>
        <taxon>Dipodascomycetes</taxon>
        <taxon>Dipodascales</taxon>
        <taxon>Trichomonascaceae</taxon>
        <taxon>Starmerella</taxon>
    </lineage>
</organism>
<proteinExistence type="inferred from homology"/>
<comment type="caution">
    <text evidence="10">The sequence shown here is derived from an EMBL/GenBank/DDBJ whole genome shotgun (WGS) entry which is preliminary data.</text>
</comment>
<evidence type="ECO:0000313" key="10">
    <source>
        <dbReference type="EMBL" id="GMM51926.1"/>
    </source>
</evidence>
<dbReference type="InterPro" id="IPR006001">
    <property type="entry name" value="Therm_gnt_kin"/>
</dbReference>
<evidence type="ECO:0000256" key="3">
    <source>
        <dbReference type="ARBA" id="ARBA00012054"/>
    </source>
</evidence>
<dbReference type="NCBIfam" id="TIGR01313">
    <property type="entry name" value="therm_gnt_kin"/>
    <property type="match status" value="1"/>
</dbReference>
<evidence type="ECO:0000256" key="7">
    <source>
        <dbReference type="ARBA" id="ARBA00022840"/>
    </source>
</evidence>
<keyword evidence="5 9" id="KW-0547">Nucleotide-binding</keyword>
<keyword evidence="4 9" id="KW-0808">Transferase</keyword>
<evidence type="ECO:0000313" key="11">
    <source>
        <dbReference type="Proteomes" id="UP001362899"/>
    </source>
</evidence>
<dbReference type="Pfam" id="PF13671">
    <property type="entry name" value="AAA_33"/>
    <property type="match status" value="1"/>
</dbReference>
<evidence type="ECO:0000256" key="2">
    <source>
        <dbReference type="ARBA" id="ARBA00008420"/>
    </source>
</evidence>
<dbReference type="GO" id="GO:0005975">
    <property type="term" value="P:carbohydrate metabolic process"/>
    <property type="evidence" value="ECO:0007669"/>
    <property type="project" value="InterPro"/>
</dbReference>